<reference evidence="9 10" key="1">
    <citation type="submission" date="2016-02" db="EMBL/GenBank/DDBJ databases">
        <title>Draft genome sequence of hydrocarbon degrading Staphylococcus saprophyticus Strain CNV2, isolated from crude-oil contaminated soil from Noonmati Oil Refinery, Guwahati, Assam, India.</title>
        <authorList>
            <person name="Mukherjee A."/>
            <person name="Chettri B."/>
            <person name="Langpoklakpam J."/>
            <person name="Singh A.K."/>
            <person name="Chattopadhyay D.J."/>
        </authorList>
    </citation>
    <scope>NUCLEOTIDE SEQUENCE [LARGE SCALE GENOMIC DNA]</scope>
    <source>
        <strain evidence="9 10">CNV2</strain>
    </source>
</reference>
<dbReference type="InterPro" id="IPR020846">
    <property type="entry name" value="MFS_dom"/>
</dbReference>
<feature type="transmembrane region" description="Helical" evidence="7">
    <location>
        <begin position="198"/>
        <end position="217"/>
    </location>
</feature>
<dbReference type="SUPFAM" id="SSF103473">
    <property type="entry name" value="MFS general substrate transporter"/>
    <property type="match status" value="1"/>
</dbReference>
<dbReference type="CDD" id="cd17321">
    <property type="entry name" value="MFS_MMR_MDR_like"/>
    <property type="match status" value="1"/>
</dbReference>
<evidence type="ECO:0000256" key="4">
    <source>
        <dbReference type="ARBA" id="ARBA00022692"/>
    </source>
</evidence>
<evidence type="ECO:0000259" key="8">
    <source>
        <dbReference type="PROSITE" id="PS50850"/>
    </source>
</evidence>
<feature type="transmembrane region" description="Helical" evidence="7">
    <location>
        <begin position="46"/>
        <end position="66"/>
    </location>
</feature>
<dbReference type="PANTHER" id="PTHR42718">
    <property type="entry name" value="MAJOR FACILITATOR SUPERFAMILY MULTIDRUG TRANSPORTER MFSC"/>
    <property type="match status" value="1"/>
</dbReference>
<feature type="transmembrane region" description="Helical" evidence="7">
    <location>
        <begin position="326"/>
        <end position="345"/>
    </location>
</feature>
<dbReference type="GO" id="GO:0005886">
    <property type="term" value="C:plasma membrane"/>
    <property type="evidence" value="ECO:0007669"/>
    <property type="project" value="UniProtKB-SubCell"/>
</dbReference>
<keyword evidence="5 7" id="KW-1133">Transmembrane helix</keyword>
<dbReference type="InterPro" id="IPR011701">
    <property type="entry name" value="MFS"/>
</dbReference>
<dbReference type="InterPro" id="IPR036259">
    <property type="entry name" value="MFS_trans_sf"/>
</dbReference>
<evidence type="ECO:0000313" key="10">
    <source>
        <dbReference type="Proteomes" id="UP000075418"/>
    </source>
</evidence>
<feature type="transmembrane region" description="Helical" evidence="7">
    <location>
        <begin position="103"/>
        <end position="125"/>
    </location>
</feature>
<dbReference type="Proteomes" id="UP000075418">
    <property type="component" value="Unassembled WGS sequence"/>
</dbReference>
<keyword evidence="4 7" id="KW-0812">Transmembrane</keyword>
<feature type="transmembrane region" description="Helical" evidence="7">
    <location>
        <begin position="137"/>
        <end position="161"/>
    </location>
</feature>
<keyword evidence="3" id="KW-1003">Cell membrane</keyword>
<gene>
    <name evidence="9" type="ORF">A0131_03870</name>
</gene>
<dbReference type="AlphaFoldDB" id="A0A151A3D4"/>
<feature type="transmembrane region" description="Helical" evidence="7">
    <location>
        <begin position="78"/>
        <end position="97"/>
    </location>
</feature>
<keyword evidence="6 7" id="KW-0472">Membrane</keyword>
<evidence type="ECO:0000313" key="9">
    <source>
        <dbReference type="EMBL" id="KYH13941.1"/>
    </source>
</evidence>
<keyword evidence="2" id="KW-0813">Transport</keyword>
<dbReference type="GO" id="GO:0022857">
    <property type="term" value="F:transmembrane transporter activity"/>
    <property type="evidence" value="ECO:0007669"/>
    <property type="project" value="InterPro"/>
</dbReference>
<evidence type="ECO:0000256" key="1">
    <source>
        <dbReference type="ARBA" id="ARBA00004651"/>
    </source>
</evidence>
<dbReference type="Pfam" id="PF07690">
    <property type="entry name" value="MFS_1"/>
    <property type="match status" value="1"/>
</dbReference>
<feature type="transmembrane region" description="Helical" evidence="7">
    <location>
        <begin position="167"/>
        <end position="186"/>
    </location>
</feature>
<feature type="transmembrane region" description="Helical" evidence="7">
    <location>
        <begin position="223"/>
        <end position="242"/>
    </location>
</feature>
<comment type="subcellular location">
    <subcellularLocation>
        <location evidence="1">Cell membrane</location>
        <topology evidence="1">Multi-pass membrane protein</topology>
    </subcellularLocation>
</comment>
<name>A0A151A3D4_9STAP</name>
<accession>A0A151A3D4</accession>
<dbReference type="RefSeq" id="WP_061854168.1">
    <property type="nucleotide sequence ID" value="NZ_LUGM01000002.1"/>
</dbReference>
<evidence type="ECO:0000256" key="3">
    <source>
        <dbReference type="ARBA" id="ARBA00022475"/>
    </source>
</evidence>
<feature type="domain" description="Major facilitator superfamily (MFS) profile" evidence="8">
    <location>
        <begin position="12"/>
        <end position="393"/>
    </location>
</feature>
<dbReference type="PANTHER" id="PTHR42718:SF46">
    <property type="entry name" value="BLR6921 PROTEIN"/>
    <property type="match status" value="1"/>
</dbReference>
<feature type="transmembrane region" description="Helical" evidence="7">
    <location>
        <begin position="12"/>
        <end position="34"/>
    </location>
</feature>
<organism evidence="9 10">
    <name type="scientific">Staphylococcus kloosii</name>
    <dbReference type="NCBI Taxonomy" id="29384"/>
    <lineage>
        <taxon>Bacteria</taxon>
        <taxon>Bacillati</taxon>
        <taxon>Bacillota</taxon>
        <taxon>Bacilli</taxon>
        <taxon>Bacillales</taxon>
        <taxon>Staphylococcaceae</taxon>
        <taxon>Staphylococcus</taxon>
    </lineage>
</organism>
<dbReference type="Gene3D" id="1.20.1250.20">
    <property type="entry name" value="MFS general substrate transporter like domains"/>
    <property type="match status" value="1"/>
</dbReference>
<evidence type="ECO:0000256" key="6">
    <source>
        <dbReference type="ARBA" id="ARBA00023136"/>
    </source>
</evidence>
<dbReference type="PROSITE" id="PS50850">
    <property type="entry name" value="MFS"/>
    <property type="match status" value="1"/>
</dbReference>
<evidence type="ECO:0000256" key="7">
    <source>
        <dbReference type="SAM" id="Phobius"/>
    </source>
</evidence>
<evidence type="ECO:0000256" key="2">
    <source>
        <dbReference type="ARBA" id="ARBA00022448"/>
    </source>
</evidence>
<sequence length="393" mass="44000">MKNSTTMQEKLIILVTSLGMFLSTLDTGIINVALPTLTKTFDSNLTVMMWTVTLYTLMLVSFITLFGKLSDTMGKIKIFNYGIILFGIASFLCALSTNEYFLITFRAVQGIGAAMVQATSAALITTYVSNNNQGKGFGLFSMAIGFGPIVGPSLGSIIINYGNWPMLFWINIPIILVIVLINKYWILKLKENKTKMKFDFTGNILMVVMLSSFTFAITLIKFYFVIIFLVIFLISLLLFINCEMKAENPLIFLSWFQDKKMLSLLYGIFTLGGAMSLGFIIPPFYIEQNLKLNTLFVGIVNLSAPLGMVITSQFTDKLAKNVNNKLLLTLSILIMGMSYLIIGILQHNLVIWELITLLIVFGLGCGIYLPINTRSILNLVKISQQVQQEHYKE</sequence>
<proteinExistence type="predicted"/>
<feature type="transmembrane region" description="Helical" evidence="7">
    <location>
        <begin position="292"/>
        <end position="314"/>
    </location>
</feature>
<comment type="caution">
    <text evidence="9">The sequence shown here is derived from an EMBL/GenBank/DDBJ whole genome shotgun (WGS) entry which is preliminary data.</text>
</comment>
<feature type="transmembrane region" description="Helical" evidence="7">
    <location>
        <begin position="263"/>
        <end position="286"/>
    </location>
</feature>
<dbReference type="EMBL" id="LUGM01000002">
    <property type="protein sequence ID" value="KYH13941.1"/>
    <property type="molecule type" value="Genomic_DNA"/>
</dbReference>
<dbReference type="Gene3D" id="1.20.1720.10">
    <property type="entry name" value="Multidrug resistance protein D"/>
    <property type="match status" value="1"/>
</dbReference>
<evidence type="ECO:0000256" key="5">
    <source>
        <dbReference type="ARBA" id="ARBA00022989"/>
    </source>
</evidence>
<protein>
    <recommendedName>
        <fullName evidence="8">Major facilitator superfamily (MFS) profile domain-containing protein</fullName>
    </recommendedName>
</protein>
<dbReference type="PRINTS" id="PR01036">
    <property type="entry name" value="TCRTETB"/>
</dbReference>
<feature type="transmembrane region" description="Helical" evidence="7">
    <location>
        <begin position="351"/>
        <end position="371"/>
    </location>
</feature>